<dbReference type="GO" id="GO:0000814">
    <property type="term" value="C:ESCRT II complex"/>
    <property type="evidence" value="ECO:0007669"/>
    <property type="project" value="InterPro"/>
</dbReference>
<organism evidence="3 4">
    <name type="scientific">Ostreobium quekettii</name>
    <dbReference type="NCBI Taxonomy" id="121088"/>
    <lineage>
        <taxon>Eukaryota</taxon>
        <taxon>Viridiplantae</taxon>
        <taxon>Chlorophyta</taxon>
        <taxon>core chlorophytes</taxon>
        <taxon>Ulvophyceae</taxon>
        <taxon>TCBD clade</taxon>
        <taxon>Bryopsidales</taxon>
        <taxon>Ostreobineae</taxon>
        <taxon>Ostreobiaceae</taxon>
        <taxon>Ostreobium</taxon>
    </lineage>
</organism>
<dbReference type="EMBL" id="CAJHUC010001164">
    <property type="protein sequence ID" value="CAD7700044.1"/>
    <property type="molecule type" value="Genomic_DNA"/>
</dbReference>
<sequence length="290" mass="31628">MSTSAILLAGIGLEPATGSAERERHAAQTGDCWPQGQATGAEMQGAASGADDHSPAPTERLCNQFQVAGDRAKETQKEQMKTQMASFKKSLEEFAMKYKQDIRKDPVFRAQFHQMCANIGVDPLSSNKGYWASLLGLGDFYYELGVQIIEICIAARTVSGGLLDLNFLERSLLARRGSAAEAVAQSDIVAAIKKLKVLGNGYDLVTLGSKSYVRSVPVELNTDKNRVLELAQDTGYLSKRELMEMAKWSDTRAEESLQGLLREGFAMIDDGAPSGVRLYWFPCVGVKFAT</sequence>
<name>A0A8S1J962_9CHLO</name>
<evidence type="ECO:0000256" key="2">
    <source>
        <dbReference type="SAM" id="MobiDB-lite"/>
    </source>
</evidence>
<dbReference type="Proteomes" id="UP000708148">
    <property type="component" value="Unassembled WGS sequence"/>
</dbReference>
<dbReference type="InterPro" id="IPR040608">
    <property type="entry name" value="Snf8/Vps36"/>
</dbReference>
<dbReference type="AlphaFoldDB" id="A0A8S1J962"/>
<dbReference type="FunFam" id="1.10.10.10:FF:000085">
    <property type="entry name" value="Vacuolar-sorting protein SNF8"/>
    <property type="match status" value="1"/>
</dbReference>
<keyword evidence="4" id="KW-1185">Reference proteome</keyword>
<dbReference type="OrthoDB" id="283883at2759"/>
<dbReference type="SUPFAM" id="SSF46785">
    <property type="entry name" value="Winged helix' DNA-binding domain"/>
    <property type="match status" value="2"/>
</dbReference>
<accession>A0A8S1J962</accession>
<dbReference type="Gene3D" id="6.10.140.180">
    <property type="match status" value="1"/>
</dbReference>
<evidence type="ECO:0008006" key="5">
    <source>
        <dbReference type="Google" id="ProtNLM"/>
    </source>
</evidence>
<dbReference type="InterPro" id="IPR036390">
    <property type="entry name" value="WH_DNA-bd_sf"/>
</dbReference>
<dbReference type="PANTHER" id="PTHR12806">
    <property type="entry name" value="EAP30 SUBUNIT OF ELL COMPLEX"/>
    <property type="match status" value="1"/>
</dbReference>
<evidence type="ECO:0000256" key="1">
    <source>
        <dbReference type="ARBA" id="ARBA00009834"/>
    </source>
</evidence>
<protein>
    <recommendedName>
        <fullName evidence="5">Vacuolar protein sorting-associated protein</fullName>
    </recommendedName>
</protein>
<comment type="caution">
    <text evidence="3">The sequence shown here is derived from an EMBL/GenBank/DDBJ whole genome shotgun (WGS) entry which is preliminary data.</text>
</comment>
<reference evidence="3" key="1">
    <citation type="submission" date="2020-12" db="EMBL/GenBank/DDBJ databases">
        <authorList>
            <person name="Iha C."/>
        </authorList>
    </citation>
    <scope>NUCLEOTIDE SEQUENCE</scope>
</reference>
<evidence type="ECO:0000313" key="4">
    <source>
        <dbReference type="Proteomes" id="UP000708148"/>
    </source>
</evidence>
<comment type="similarity">
    <text evidence="1">Belongs to the SNF8 family.</text>
</comment>
<evidence type="ECO:0000313" key="3">
    <source>
        <dbReference type="EMBL" id="CAD7700044.1"/>
    </source>
</evidence>
<dbReference type="PANTHER" id="PTHR12806:SF0">
    <property type="entry name" value="VACUOLAR-SORTING PROTEIN SNF8"/>
    <property type="match status" value="1"/>
</dbReference>
<gene>
    <name evidence="3" type="ORF">OSTQU699_LOCUS5403</name>
</gene>
<dbReference type="Gene3D" id="1.10.10.10">
    <property type="entry name" value="Winged helix-like DNA-binding domain superfamily/Winged helix DNA-binding domain"/>
    <property type="match status" value="2"/>
</dbReference>
<proteinExistence type="inferred from homology"/>
<dbReference type="InterPro" id="IPR016689">
    <property type="entry name" value="ESCRT-2_cplx_Snf8"/>
</dbReference>
<dbReference type="Pfam" id="PF04157">
    <property type="entry name" value="EAP30"/>
    <property type="match status" value="1"/>
</dbReference>
<dbReference type="InterPro" id="IPR036388">
    <property type="entry name" value="WH-like_DNA-bd_sf"/>
</dbReference>
<dbReference type="GO" id="GO:0043328">
    <property type="term" value="P:protein transport to vacuole involved in ubiquitin-dependent protein catabolic process via the multivesicular body sorting pathway"/>
    <property type="evidence" value="ECO:0007669"/>
    <property type="project" value="TreeGrafter"/>
</dbReference>
<feature type="region of interest" description="Disordered" evidence="2">
    <location>
        <begin position="17"/>
        <end position="58"/>
    </location>
</feature>